<dbReference type="PIRSF" id="PIRSF006288">
    <property type="entry name" value="PII_uridyltransf"/>
    <property type="match status" value="1"/>
</dbReference>
<dbReference type="RefSeq" id="WP_408789446.1">
    <property type="nucleotide sequence ID" value="NZ_JBGXBU010000002.1"/>
</dbReference>
<keyword evidence="2 8" id="KW-0548">Nucleotidyltransferase</keyword>
<dbReference type="PANTHER" id="PTHR47320">
    <property type="entry name" value="BIFUNCTIONAL URIDYLYLTRANSFERASE/URIDYLYL-REMOVING ENZYME"/>
    <property type="match status" value="1"/>
</dbReference>
<dbReference type="SUPFAM" id="SSF55021">
    <property type="entry name" value="ACT-like"/>
    <property type="match status" value="2"/>
</dbReference>
<dbReference type="PROSITE" id="PS51671">
    <property type="entry name" value="ACT"/>
    <property type="match status" value="2"/>
</dbReference>
<dbReference type="InterPro" id="IPR006674">
    <property type="entry name" value="HD_domain"/>
</dbReference>
<dbReference type="Pfam" id="PF08335">
    <property type="entry name" value="GlnD_UR_UTase"/>
    <property type="match status" value="1"/>
</dbReference>
<dbReference type="HAMAP" id="MF_00277">
    <property type="entry name" value="PII_uridylyl_transf"/>
    <property type="match status" value="1"/>
</dbReference>
<evidence type="ECO:0000313" key="11">
    <source>
        <dbReference type="EMBL" id="MFM4892917.1"/>
    </source>
</evidence>
<dbReference type="InterPro" id="IPR043519">
    <property type="entry name" value="NT_sf"/>
</dbReference>
<evidence type="ECO:0000259" key="10">
    <source>
        <dbReference type="PROSITE" id="PS51831"/>
    </source>
</evidence>
<keyword evidence="6 8" id="KW-0511">Multifunctional enzyme</keyword>
<dbReference type="Gene3D" id="1.20.120.330">
    <property type="entry name" value="Nucleotidyltransferases domain 2"/>
    <property type="match status" value="1"/>
</dbReference>
<evidence type="ECO:0000256" key="1">
    <source>
        <dbReference type="ARBA" id="ARBA00022679"/>
    </source>
</evidence>
<feature type="domain" description="HD" evidence="10">
    <location>
        <begin position="453"/>
        <end position="575"/>
    </location>
</feature>
<dbReference type="CDD" id="cd04899">
    <property type="entry name" value="ACT_ACR-UUR-like_2"/>
    <property type="match status" value="1"/>
</dbReference>
<sequence length="879" mass="101153">MDASLLSPHLLPDDDLGRDNCKEYLTRFLGWLHERFDAGDNIIELVATRSLYMDQLLTRLWHKFGFDQENHLTLIAVGGYGRGELHPHSDIDLLILYQGDELDEALGQRIGEFITLLWDLKLEVGQSVRNLAECIEQGLADITVATNLIEARYITGNQAGFEALQRATRPEVFWSSEDFFRAKRAEQAQRHQQFLGTAYKLEPDLKSNPGGLRDIQTLAWVARRHFGATTLFEMTSHGFLNRAEYRELLDCQNFLWKVRFALHMAINRGDNRLLFDRQRTVAEMLGFEGEGNRPVEQMMKRFYQTVRRVSELNEMLLQLFDEAILGNTAMDVRRISDEFQLRGRLIDAVDAELFGRDPAAILRLFYQIAQHPEIAGIHSATLRQLREARRKLDCWLQEIPECRRLFMALLRHPGGIGQPLTLMHKYGILAAYLPQWNLIVGQMQFDMFHAYTVDEHTHRLLKNIHQFPNPASRQTHPLCHEIFNRLRKPELLCIAALFHDIAKGRRGDHSELGAVDALEFCQLHGLDRYESRLVAWLVRHHLLMSVTAQRRDIHDPDVVTDFAQKVRDEQHLDLLYCLTVADICATNDTLWNDWKGTLLRELYFSTQKALRQGLENPPDIRLRIRENQRQARQLLGQRHLDDASITALWSDFKADYFLRHSPEQIAWHSRHILEQEGAGETPLVTIGKHPTRGGSEVFIYCRDTPNLFATVASALDQKNLNIHDAQIMSSRSGYVLDTFIVLEPNGEPISPNRTATIKKALEKALQEPGRLVLRNKPLSRRHRQFMVPTRVVFLPHKGENRHTLLELTALDTPGLLARIGAVFQQCGLSLHAAKITTIGERVEDFFSLTNRDGEPLTQQEQRALEEKLVHQLNPQEQEA</sequence>
<evidence type="ECO:0000256" key="8">
    <source>
        <dbReference type="HAMAP-Rule" id="MF_00277"/>
    </source>
</evidence>
<protein>
    <recommendedName>
        <fullName evidence="8">Bifunctional uridylyltransferase/uridylyl-removing enzyme</fullName>
        <shortName evidence="8">UTase/UR</shortName>
    </recommendedName>
    <alternativeName>
        <fullName evidence="8">Bifunctional [protein-PII] modification enzyme</fullName>
    </alternativeName>
    <alternativeName>
        <fullName evidence="8">Bifunctional nitrogen sensor protein</fullName>
    </alternativeName>
    <domain>
        <recommendedName>
            <fullName evidence="8">[Protein-PII] uridylyltransferase</fullName>
            <shortName evidence="8">PII uridylyltransferase</shortName>
            <shortName evidence="8">UTase</shortName>
            <ecNumber evidence="8">2.7.7.59</ecNumber>
        </recommendedName>
    </domain>
    <domain>
        <recommendedName>
            <fullName evidence="8">[Protein-PII]-UMP uridylyl-removing enzyme</fullName>
            <shortName evidence="8">UR</shortName>
            <ecNumber evidence="8">3.1.4.-</ecNumber>
        </recommendedName>
    </domain>
</protein>
<dbReference type="InterPro" id="IPR002934">
    <property type="entry name" value="Polymerase_NTP_transf_dom"/>
</dbReference>
<dbReference type="SUPFAM" id="SSF81301">
    <property type="entry name" value="Nucleotidyltransferase"/>
    <property type="match status" value="1"/>
</dbReference>
<dbReference type="EMBL" id="JBGXBU010000002">
    <property type="protein sequence ID" value="MFM4892917.1"/>
    <property type="molecule type" value="Genomic_DNA"/>
</dbReference>
<dbReference type="PANTHER" id="PTHR47320:SF1">
    <property type="entry name" value="BIFUNCTIONAL URIDYLYLTRANSFERASE_URIDYLYL-REMOVING ENZYME"/>
    <property type="match status" value="1"/>
</dbReference>
<evidence type="ECO:0000313" key="12">
    <source>
        <dbReference type="Proteomes" id="UP001630969"/>
    </source>
</evidence>
<keyword evidence="12" id="KW-1185">Reference proteome</keyword>
<dbReference type="Pfam" id="PF01966">
    <property type="entry name" value="HD"/>
    <property type="match status" value="1"/>
</dbReference>
<dbReference type="CDD" id="cd04900">
    <property type="entry name" value="ACT_UUR-like_1"/>
    <property type="match status" value="1"/>
</dbReference>
<feature type="domain" description="ACT" evidence="9">
    <location>
        <begin position="696"/>
        <end position="780"/>
    </location>
</feature>
<comment type="domain">
    <text evidence="8">Has four distinct domains: an N-terminal nucleotidyltransferase (NT) domain responsible for UTase activity, a central HD domain that encodes UR activity, and two C-terminal ACT domains that seem to have a role in glutamine sensing.</text>
</comment>
<evidence type="ECO:0000256" key="7">
    <source>
        <dbReference type="ARBA" id="ARBA00047968"/>
    </source>
</evidence>
<keyword evidence="4 8" id="KW-0378">Hydrolase</keyword>
<dbReference type="CDD" id="cd00077">
    <property type="entry name" value="HDc"/>
    <property type="match status" value="1"/>
</dbReference>
<comment type="catalytic activity">
    <reaction evidence="7">
        <text>guanosine 3',5'-bis(diphosphate) + H2O = GDP + diphosphate + H(+)</text>
        <dbReference type="Rhea" id="RHEA:14253"/>
        <dbReference type="ChEBI" id="CHEBI:15377"/>
        <dbReference type="ChEBI" id="CHEBI:15378"/>
        <dbReference type="ChEBI" id="CHEBI:33019"/>
        <dbReference type="ChEBI" id="CHEBI:58189"/>
        <dbReference type="ChEBI" id="CHEBI:77828"/>
        <dbReference type="EC" id="3.1.7.2"/>
    </reaction>
</comment>
<dbReference type="PROSITE" id="PS51831">
    <property type="entry name" value="HD"/>
    <property type="match status" value="1"/>
</dbReference>
<dbReference type="Pfam" id="PF01842">
    <property type="entry name" value="ACT"/>
    <property type="match status" value="1"/>
</dbReference>
<organism evidence="11 12">
    <name type="scientific">Aeromonas bivalvium</name>
    <dbReference type="NCBI Taxonomy" id="440079"/>
    <lineage>
        <taxon>Bacteria</taxon>
        <taxon>Pseudomonadati</taxon>
        <taxon>Pseudomonadota</taxon>
        <taxon>Gammaproteobacteria</taxon>
        <taxon>Aeromonadales</taxon>
        <taxon>Aeromonadaceae</taxon>
        <taxon>Aeromonas</taxon>
    </lineage>
</organism>
<evidence type="ECO:0000256" key="5">
    <source>
        <dbReference type="ARBA" id="ARBA00022842"/>
    </source>
</evidence>
<dbReference type="SMART" id="SM00471">
    <property type="entry name" value="HDc"/>
    <property type="match status" value="1"/>
</dbReference>
<name>A0ABW9GPQ7_9GAMM</name>
<comment type="similarity">
    <text evidence="8">Belongs to the GlnD family.</text>
</comment>
<reference evidence="11 12" key="1">
    <citation type="submission" date="2024-09" db="EMBL/GenBank/DDBJ databases">
        <title>Aeromonas strains Genome sequencing and assembly.</title>
        <authorList>
            <person name="Hu X."/>
            <person name="Tang B."/>
        </authorList>
    </citation>
    <scope>NUCLEOTIDE SEQUENCE [LARGE SCALE GENOMIC DNA]</scope>
    <source>
        <strain evidence="11 12">NB23SCDHY001</strain>
    </source>
</reference>
<comment type="caution">
    <text evidence="11">The sequence shown here is derived from an EMBL/GenBank/DDBJ whole genome shotgun (WGS) entry which is preliminary data.</text>
</comment>
<dbReference type="InterPro" id="IPR002912">
    <property type="entry name" value="ACT_dom"/>
</dbReference>
<dbReference type="GeneID" id="97220153"/>
<gene>
    <name evidence="8 11" type="primary">glnD</name>
    <name evidence="11" type="ORF">ACEUDJ_08600</name>
</gene>
<comment type="cofactor">
    <cofactor evidence="8">
        <name>Mg(2+)</name>
        <dbReference type="ChEBI" id="CHEBI:18420"/>
    </cofactor>
</comment>
<dbReference type="Gene3D" id="3.30.460.10">
    <property type="entry name" value="Beta Polymerase, domain 2"/>
    <property type="match status" value="1"/>
</dbReference>
<evidence type="ECO:0000256" key="4">
    <source>
        <dbReference type="ARBA" id="ARBA00022801"/>
    </source>
</evidence>
<evidence type="ECO:0000256" key="2">
    <source>
        <dbReference type="ARBA" id="ARBA00022695"/>
    </source>
</evidence>
<dbReference type="EC" id="3.1.4.-" evidence="8"/>
<dbReference type="InterPro" id="IPR045865">
    <property type="entry name" value="ACT-like_dom_sf"/>
</dbReference>
<comment type="catalytic activity">
    <reaction evidence="8">
        <text>[protein-PII]-L-tyrosine + UTP = [protein-PII]-uridylyl-L-tyrosine + diphosphate</text>
        <dbReference type="Rhea" id="RHEA:13673"/>
        <dbReference type="Rhea" id="RHEA-COMP:12147"/>
        <dbReference type="Rhea" id="RHEA-COMP:12148"/>
        <dbReference type="ChEBI" id="CHEBI:33019"/>
        <dbReference type="ChEBI" id="CHEBI:46398"/>
        <dbReference type="ChEBI" id="CHEBI:46858"/>
        <dbReference type="ChEBI" id="CHEBI:90602"/>
        <dbReference type="EC" id="2.7.7.59"/>
    </reaction>
</comment>
<dbReference type="Proteomes" id="UP001630969">
    <property type="component" value="Unassembled WGS sequence"/>
</dbReference>
<dbReference type="NCBIfam" id="NF003448">
    <property type="entry name" value="PRK05007.1"/>
    <property type="match status" value="1"/>
</dbReference>
<keyword evidence="1 8" id="KW-0808">Transferase</keyword>
<proteinExistence type="inferred from homology"/>
<dbReference type="EC" id="2.7.7.59" evidence="8"/>
<comment type="catalytic activity">
    <reaction evidence="8">
        <text>[protein-PII]-uridylyl-L-tyrosine + H2O = [protein-PII]-L-tyrosine + UMP + H(+)</text>
        <dbReference type="Rhea" id="RHEA:48600"/>
        <dbReference type="Rhea" id="RHEA-COMP:12147"/>
        <dbReference type="Rhea" id="RHEA-COMP:12148"/>
        <dbReference type="ChEBI" id="CHEBI:15377"/>
        <dbReference type="ChEBI" id="CHEBI:15378"/>
        <dbReference type="ChEBI" id="CHEBI:46858"/>
        <dbReference type="ChEBI" id="CHEBI:57865"/>
        <dbReference type="ChEBI" id="CHEBI:90602"/>
    </reaction>
</comment>
<accession>A0ABW9GPQ7</accession>
<evidence type="ECO:0000256" key="3">
    <source>
        <dbReference type="ARBA" id="ARBA00022737"/>
    </source>
</evidence>
<dbReference type="SUPFAM" id="SSF81593">
    <property type="entry name" value="Nucleotidyltransferase substrate binding subunit/domain"/>
    <property type="match status" value="1"/>
</dbReference>
<dbReference type="InterPro" id="IPR013546">
    <property type="entry name" value="PII_UdlTrfase/GS_AdlTrfase"/>
</dbReference>
<feature type="region of interest" description="Uridylyltransferase" evidence="8">
    <location>
        <begin position="1"/>
        <end position="335"/>
    </location>
</feature>
<keyword evidence="5 8" id="KW-0460">Magnesium</keyword>
<dbReference type="NCBIfam" id="TIGR01693">
    <property type="entry name" value="UTase_glnD"/>
    <property type="match status" value="1"/>
</dbReference>
<keyword evidence="3" id="KW-0677">Repeat</keyword>
<dbReference type="Pfam" id="PF01909">
    <property type="entry name" value="NTP_transf_2"/>
    <property type="match status" value="1"/>
</dbReference>
<feature type="domain" description="ACT" evidence="9">
    <location>
        <begin position="804"/>
        <end position="879"/>
    </location>
</feature>
<dbReference type="InterPro" id="IPR003607">
    <property type="entry name" value="HD/PDEase_dom"/>
</dbReference>
<dbReference type="InterPro" id="IPR010043">
    <property type="entry name" value="UTase/UR"/>
</dbReference>
<comment type="caution">
    <text evidence="8">Lacks conserved residue(s) required for the propagation of feature annotation.</text>
</comment>
<dbReference type="Gene3D" id="1.10.3090.10">
    <property type="entry name" value="cca-adding enzyme, domain 2"/>
    <property type="match status" value="1"/>
</dbReference>
<comment type="function">
    <text evidence="8">Modifies, by uridylylation and deuridylylation, the PII regulatory proteins (GlnB and homologs), in response to the nitrogen status of the cell that GlnD senses through the glutamine level. Under low glutamine levels, catalyzes the conversion of the PII proteins and UTP to PII-UMP and PPi, while under higher glutamine levels, GlnD hydrolyzes PII-UMP to PII and UMP (deuridylylation). Thus, controls uridylylation state and activity of the PII proteins, and plays an important role in the regulation of nitrogen metabolism.</text>
</comment>
<dbReference type="SUPFAM" id="SSF109604">
    <property type="entry name" value="HD-domain/PDEase-like"/>
    <property type="match status" value="1"/>
</dbReference>
<evidence type="ECO:0000256" key="6">
    <source>
        <dbReference type="ARBA" id="ARBA00023268"/>
    </source>
</evidence>
<evidence type="ECO:0000259" key="9">
    <source>
        <dbReference type="PROSITE" id="PS51671"/>
    </source>
</evidence>
<dbReference type="GO" id="GO:0008773">
    <property type="term" value="F:[protein-PII] uridylyltransferase activity"/>
    <property type="evidence" value="ECO:0007669"/>
    <property type="project" value="UniProtKB-EC"/>
</dbReference>
<dbReference type="NCBIfam" id="NF002487">
    <property type="entry name" value="PRK01759.1"/>
    <property type="match status" value="1"/>
</dbReference>
<dbReference type="CDD" id="cd05401">
    <property type="entry name" value="NT_GlnE_GlnD_like"/>
    <property type="match status" value="1"/>
</dbReference>
<comment type="activity regulation">
    <text evidence="8">Uridylyltransferase (UTase) activity is inhibited by glutamine, while glutamine activates uridylyl-removing (UR) activity.</text>
</comment>